<organism evidence="2">
    <name type="scientific">Torque teno virus</name>
    <dbReference type="NCBI Taxonomy" id="68887"/>
    <lineage>
        <taxon>Viruses</taxon>
        <taxon>Monodnaviria</taxon>
        <taxon>Shotokuvirae</taxon>
        <taxon>Commensaviricota</taxon>
        <taxon>Cardeaviricetes</taxon>
        <taxon>Sanitavirales</taxon>
        <taxon>Anelloviridae</taxon>
    </lineage>
</organism>
<sequence>MTLPFNNKKNQLKFINCVVGCHDLLCECYNPLFHSAKIILKQLEPEITPQEKQQLQECLGTKDTTKEEDATTGIDIGDLEKLFEEDAGEDDPTTG</sequence>
<evidence type="ECO:0000313" key="2">
    <source>
        <dbReference type="EMBL" id="QMI58088.1"/>
    </source>
</evidence>
<feature type="region of interest" description="Disordered" evidence="1">
    <location>
        <begin position="54"/>
        <end position="95"/>
    </location>
</feature>
<evidence type="ECO:0000256" key="1">
    <source>
        <dbReference type="SAM" id="MobiDB-lite"/>
    </source>
</evidence>
<reference evidence="2" key="1">
    <citation type="submission" date="2020-05" db="EMBL/GenBank/DDBJ databases">
        <title>Novel anelloviruses in human brain tissue.</title>
        <authorList>
            <person name="Kraberger S."/>
            <person name="Delvaux E."/>
            <person name="Mastroeni D."/>
            <person name="Varsani A."/>
        </authorList>
    </citation>
    <scope>NUCLEOTIDE SEQUENCE</scope>
    <source>
        <strain evidence="2">0405_TTV2</strain>
    </source>
</reference>
<feature type="compositionally biased region" description="Acidic residues" evidence="1">
    <location>
        <begin position="85"/>
        <end position="95"/>
    </location>
</feature>
<accession>A0A7D6X0G1</accession>
<name>A0A7D6X0G1_9VIRU</name>
<proteinExistence type="predicted"/>
<protein>
    <submittedName>
        <fullName evidence="2">ORF2</fullName>
    </submittedName>
</protein>
<dbReference type="EMBL" id="MT506588">
    <property type="protein sequence ID" value="QMI58088.1"/>
    <property type="molecule type" value="Genomic_DNA"/>
</dbReference>